<feature type="compositionally biased region" description="Basic and acidic residues" evidence="5">
    <location>
        <begin position="585"/>
        <end position="601"/>
    </location>
</feature>
<dbReference type="PANTHER" id="PTHR36884">
    <property type="entry name" value="FIP1[III]-LIKE PROTEIN"/>
    <property type="match status" value="1"/>
</dbReference>
<feature type="compositionally biased region" description="Basic and acidic residues" evidence="5">
    <location>
        <begin position="609"/>
        <end position="700"/>
    </location>
</feature>
<organism evidence="7 8">
    <name type="scientific">Actinidia rufa</name>
    <dbReference type="NCBI Taxonomy" id="165716"/>
    <lineage>
        <taxon>Eukaryota</taxon>
        <taxon>Viridiplantae</taxon>
        <taxon>Streptophyta</taxon>
        <taxon>Embryophyta</taxon>
        <taxon>Tracheophyta</taxon>
        <taxon>Spermatophyta</taxon>
        <taxon>Magnoliopsida</taxon>
        <taxon>eudicotyledons</taxon>
        <taxon>Gunneridae</taxon>
        <taxon>Pentapetalae</taxon>
        <taxon>asterids</taxon>
        <taxon>Ericales</taxon>
        <taxon>Actinidiaceae</taxon>
        <taxon>Actinidia</taxon>
    </lineage>
</organism>
<protein>
    <submittedName>
        <fullName evidence="7">FIP1[V]-like protein</fullName>
    </submittedName>
</protein>
<evidence type="ECO:0000313" key="8">
    <source>
        <dbReference type="Proteomes" id="UP000585474"/>
    </source>
</evidence>
<keyword evidence="3" id="KW-0507">mRNA processing</keyword>
<accession>A0A7J0FLP4</accession>
<dbReference type="Proteomes" id="UP000585474">
    <property type="component" value="Unassembled WGS sequence"/>
</dbReference>
<name>A0A7J0FLP4_9ERIC</name>
<feature type="region of interest" description="Disordered" evidence="5">
    <location>
        <begin position="204"/>
        <end position="234"/>
    </location>
</feature>
<feature type="domain" description="Pre-mRNA polyadenylation factor Fip1" evidence="6">
    <location>
        <begin position="53"/>
        <end position="95"/>
    </location>
</feature>
<feature type="compositionally biased region" description="Basic and acidic residues" evidence="5">
    <location>
        <begin position="309"/>
        <end position="325"/>
    </location>
</feature>
<evidence type="ECO:0000313" key="7">
    <source>
        <dbReference type="EMBL" id="GFY99625.1"/>
    </source>
</evidence>
<evidence type="ECO:0000256" key="4">
    <source>
        <dbReference type="ARBA" id="ARBA00023242"/>
    </source>
</evidence>
<dbReference type="Pfam" id="PF05182">
    <property type="entry name" value="Fip1"/>
    <property type="match status" value="1"/>
</dbReference>
<comment type="caution">
    <text evidence="7">The sequence shown here is derived from an EMBL/GenBank/DDBJ whole genome shotgun (WGS) entry which is preliminary data.</text>
</comment>
<feature type="compositionally biased region" description="Polar residues" evidence="5">
    <location>
        <begin position="401"/>
        <end position="411"/>
    </location>
</feature>
<keyword evidence="4" id="KW-0539">Nucleus</keyword>
<reference evidence="7 8" key="1">
    <citation type="submission" date="2019-07" db="EMBL/GenBank/DDBJ databases">
        <title>De Novo Assembly of kiwifruit Actinidia rufa.</title>
        <authorList>
            <person name="Sugita-Konishi S."/>
            <person name="Sato K."/>
            <person name="Mori E."/>
            <person name="Abe Y."/>
            <person name="Kisaki G."/>
            <person name="Hamano K."/>
            <person name="Suezawa K."/>
            <person name="Otani M."/>
            <person name="Fukuda T."/>
            <person name="Manabe T."/>
            <person name="Gomi K."/>
            <person name="Tabuchi M."/>
            <person name="Akimitsu K."/>
            <person name="Kataoka I."/>
        </authorList>
    </citation>
    <scope>NUCLEOTIDE SEQUENCE [LARGE SCALE GENOMIC DNA]</scope>
    <source>
        <strain evidence="8">cv. Fuchu</strain>
    </source>
</reference>
<feature type="region of interest" description="Disordered" evidence="5">
    <location>
        <begin position="270"/>
        <end position="778"/>
    </location>
</feature>
<feature type="compositionally biased region" description="Basic and acidic residues" evidence="5">
    <location>
        <begin position="335"/>
        <end position="347"/>
    </location>
</feature>
<proteinExistence type="inferred from homology"/>
<evidence type="ECO:0000256" key="5">
    <source>
        <dbReference type="SAM" id="MobiDB-lite"/>
    </source>
</evidence>
<gene>
    <name evidence="7" type="ORF">Acr_13g0010250</name>
</gene>
<keyword evidence="8" id="KW-1185">Reference proteome</keyword>
<feature type="compositionally biased region" description="Basic and acidic residues" evidence="5">
    <location>
        <begin position="438"/>
        <end position="578"/>
    </location>
</feature>
<evidence type="ECO:0000256" key="2">
    <source>
        <dbReference type="ARBA" id="ARBA00007459"/>
    </source>
</evidence>
<comment type="similarity">
    <text evidence="2">Belongs to the FIP1 family.</text>
</comment>
<evidence type="ECO:0000256" key="3">
    <source>
        <dbReference type="ARBA" id="ARBA00022664"/>
    </source>
</evidence>
<dbReference type="OrthoDB" id="1917198at2759"/>
<dbReference type="PANTHER" id="PTHR36884:SF1">
    <property type="entry name" value="FIP1[V]-LIKE PROTEIN"/>
    <property type="match status" value="1"/>
</dbReference>
<comment type="subcellular location">
    <subcellularLocation>
        <location evidence="1">Nucleus</location>
    </subcellularLocation>
</comment>
<dbReference type="InterPro" id="IPR044976">
    <property type="entry name" value="FIPS5/FIPS3-like"/>
</dbReference>
<dbReference type="GO" id="GO:0016607">
    <property type="term" value="C:nuclear speck"/>
    <property type="evidence" value="ECO:0007669"/>
    <property type="project" value="TreeGrafter"/>
</dbReference>
<dbReference type="EMBL" id="BJWL01000013">
    <property type="protein sequence ID" value="GFY99625.1"/>
    <property type="molecule type" value="Genomic_DNA"/>
</dbReference>
<feature type="compositionally biased region" description="Basic and acidic residues" evidence="5">
    <location>
        <begin position="751"/>
        <end position="767"/>
    </location>
</feature>
<dbReference type="GO" id="GO:0003723">
    <property type="term" value="F:RNA binding"/>
    <property type="evidence" value="ECO:0007669"/>
    <property type="project" value="TreeGrafter"/>
</dbReference>
<dbReference type="GO" id="GO:0006397">
    <property type="term" value="P:mRNA processing"/>
    <property type="evidence" value="ECO:0007669"/>
    <property type="project" value="UniProtKB-KW"/>
</dbReference>
<sequence length="778" mass="88850">MEVVNEFFDLLYGADRQSRRGRIDGDGEKMALSTAEAAGNRQHLSLVFWTIFEVDIDSFEEKPWRLPGLDMSDFFNFGLNEESWKDYCKQLEQLRLETTMQSKIRVYESGRTEQEYDPDLPPELAAAAGMHDISSENANLGKMDAGQSNIGKGPGTCAATISMCAPTGRAIQVETSYSERLPSIETRPPRIRDSDAIIEIVLQDSADDDSFPGNDGTELPENDPSREDFRGGPEMEGVIKEDNGHFDGFPQACNGKKRELVKEEHQFMNTIKDNPNDGDRILPIPLEAPVPYSPDSRGQASAYPGRDVGTCHDERQTKGSAHDKSPNMTRSGSTLDKRFPDNKKEDSVESIDGQHSTRLSSPATVGSVKEPDVEDGDALHDELVLVDGSSGMDREEMAMDRTTTTDTSVDENPSPSVKKKKLSSQVEQSFLQETDDGGDSKAARSTENSKARSESSRDYQRLRGSIEEEDVQHGRSERMLNLKRHRGEDEPSGRRQGRDERHETDKHRRAEKGWEDSHSRRDLDPRLANHSHMKIDIDRRKDRDNSEGSWQLRDDDPHGRRATVEDTRKQEHDDELGSRHRNNARKSEINKDEHLQLRKQLENGNSKGYQDKDVGSRHKERHDHLKNRYENMDDLYIRRRKEEEHLRRDAEKEEIFHGHRENTSRQNEKGMIERGDRQREQDEWHRLKQSHGEKREREGGRGSIRSGTICRRQSTSRHNEQLKRRDQVEDGSLSQHRGREDVHARGNQLSNDERRPRPERASTRSDRAVGGSDNSRVA</sequence>
<evidence type="ECO:0000256" key="1">
    <source>
        <dbReference type="ARBA" id="ARBA00004123"/>
    </source>
</evidence>
<dbReference type="InterPro" id="IPR007854">
    <property type="entry name" value="Fip1_dom"/>
</dbReference>
<feature type="compositionally biased region" description="Basic and acidic residues" evidence="5">
    <location>
        <begin position="223"/>
        <end position="234"/>
    </location>
</feature>
<feature type="compositionally biased region" description="Basic and acidic residues" evidence="5">
    <location>
        <begin position="717"/>
        <end position="728"/>
    </location>
</feature>
<evidence type="ECO:0000259" key="6">
    <source>
        <dbReference type="Pfam" id="PF05182"/>
    </source>
</evidence>
<dbReference type="AlphaFoldDB" id="A0A7J0FLP4"/>
<feature type="compositionally biased region" description="Low complexity" evidence="5">
    <location>
        <begin position="703"/>
        <end position="712"/>
    </location>
</feature>
<feature type="compositionally biased region" description="Polar residues" evidence="5">
    <location>
        <begin position="353"/>
        <end position="364"/>
    </location>
</feature>